<protein>
    <recommendedName>
        <fullName evidence="4">Porin</fullName>
    </recommendedName>
</protein>
<reference evidence="3" key="1">
    <citation type="journal article" date="2019" name="Int. J. Syst. Evol. Microbiol.">
        <title>The Global Catalogue of Microorganisms (GCM) 10K type strain sequencing project: providing services to taxonomists for standard genome sequencing and annotation.</title>
        <authorList>
            <consortium name="The Broad Institute Genomics Platform"/>
            <consortium name="The Broad Institute Genome Sequencing Center for Infectious Disease"/>
            <person name="Wu L."/>
            <person name="Ma J."/>
        </authorList>
    </citation>
    <scope>NUCLEOTIDE SEQUENCE [LARGE SCALE GENOMIC DNA]</scope>
    <source>
        <strain evidence="3">CGMCC 1.15394</strain>
    </source>
</reference>
<organism evidence="2 3">
    <name type="scientific">Pseudoalteromonas gelatinilytica</name>
    <dbReference type="NCBI Taxonomy" id="1703256"/>
    <lineage>
        <taxon>Bacteria</taxon>
        <taxon>Pseudomonadati</taxon>
        <taxon>Pseudomonadota</taxon>
        <taxon>Gammaproteobacteria</taxon>
        <taxon>Alteromonadales</taxon>
        <taxon>Pseudoalteromonadaceae</taxon>
        <taxon>Pseudoalteromonas</taxon>
    </lineage>
</organism>
<dbReference type="Pfam" id="PF16956">
    <property type="entry name" value="Porin_7"/>
    <property type="match status" value="1"/>
</dbReference>
<dbReference type="Proteomes" id="UP000638462">
    <property type="component" value="Unassembled WGS sequence"/>
</dbReference>
<feature type="chain" id="PRO_5046536108" description="Porin" evidence="1">
    <location>
        <begin position="22"/>
        <end position="264"/>
    </location>
</feature>
<evidence type="ECO:0000313" key="3">
    <source>
        <dbReference type="Proteomes" id="UP000638462"/>
    </source>
</evidence>
<dbReference type="EMBL" id="BMIT01000001">
    <property type="protein sequence ID" value="GGE81340.1"/>
    <property type="molecule type" value="Genomic_DNA"/>
</dbReference>
<gene>
    <name evidence="2" type="ORF">GCM10008027_02490</name>
</gene>
<evidence type="ECO:0000313" key="2">
    <source>
        <dbReference type="EMBL" id="GGE81340.1"/>
    </source>
</evidence>
<keyword evidence="3" id="KW-1185">Reference proteome</keyword>
<comment type="caution">
    <text evidence="2">The sequence shown here is derived from an EMBL/GenBank/DDBJ whole genome shotgun (WGS) entry which is preliminary data.</text>
</comment>
<feature type="signal peptide" evidence="1">
    <location>
        <begin position="1"/>
        <end position="21"/>
    </location>
</feature>
<name>A0ABQ1T3G1_9GAMM</name>
<accession>A0ABQ1T3G1</accession>
<proteinExistence type="predicted"/>
<evidence type="ECO:0008006" key="4">
    <source>
        <dbReference type="Google" id="ProtNLM"/>
    </source>
</evidence>
<keyword evidence="1" id="KW-0732">Signal</keyword>
<dbReference type="RefSeq" id="WP_188726720.1">
    <property type="nucleotide sequence ID" value="NZ_BMIT01000001.1"/>
</dbReference>
<evidence type="ECO:0000256" key="1">
    <source>
        <dbReference type="SAM" id="SignalP"/>
    </source>
</evidence>
<sequence length="264" mass="30292">MFKQLAPIALATLAYSSYSTAATEQQVSKQWFNSINYTHVDHDRYGFNGYQLASHYYFEEQQSSGVLDDYGYLDTDSNILVNYSGGDYYNDIGLFGEYFLNNWFAVADMRDVRDLDNYTLGIGYLFADALKVSINRDVRSYGDDYFRLKAQYNLQINDKDYLGFSAETDDELDVWNVSARYFNHLSGSHYITVDVGHQDSLYESASSAMISYYFGDHYAIGAGLDDSEIVLQGKYFINDRYYLTANYTESGSAELYNLKFVAQF</sequence>
<dbReference type="InterPro" id="IPR031593">
    <property type="entry name" value="Porin_7"/>
</dbReference>